<sequence length="210" mass="23328">MKKLFLTSFSIIIVALSLYVGYSLTVDRPGNEGINTGAKSETAATEANKEKDLKKSDSKKTSGDKKEDAITLYYQNGDYLKAETRTGIKPTPETAIKELLKGPTDSGNQYFIPKTTKLLSFKIVDRTATVNFSKEIFDRTRGGATEEELTIYSIANTLTEFSSVKEVVIQIEGTSDGEVDGRPVQDFWGHVGFYDQPFKRDKALIKETTQ</sequence>
<dbReference type="EMBL" id="LAZR01008643">
    <property type="protein sequence ID" value="KKM77429.1"/>
    <property type="molecule type" value="Genomic_DNA"/>
</dbReference>
<evidence type="ECO:0000256" key="1">
    <source>
        <dbReference type="SAM" id="MobiDB-lite"/>
    </source>
</evidence>
<evidence type="ECO:0000259" key="2">
    <source>
        <dbReference type="SMART" id="SM00909"/>
    </source>
</evidence>
<proteinExistence type="predicted"/>
<accession>A0A0F9K5Q9</accession>
<reference evidence="3" key="1">
    <citation type="journal article" date="2015" name="Nature">
        <title>Complex archaea that bridge the gap between prokaryotes and eukaryotes.</title>
        <authorList>
            <person name="Spang A."/>
            <person name="Saw J.H."/>
            <person name="Jorgensen S.L."/>
            <person name="Zaremba-Niedzwiedzka K."/>
            <person name="Martijn J."/>
            <person name="Lind A.E."/>
            <person name="van Eijk R."/>
            <person name="Schleper C."/>
            <person name="Guy L."/>
            <person name="Ettema T.J."/>
        </authorList>
    </citation>
    <scope>NUCLEOTIDE SEQUENCE</scope>
</reference>
<dbReference type="AlphaFoldDB" id="A0A0F9K5Q9"/>
<dbReference type="Pfam" id="PF10646">
    <property type="entry name" value="Germane"/>
    <property type="match status" value="1"/>
</dbReference>
<feature type="compositionally biased region" description="Basic and acidic residues" evidence="1">
    <location>
        <begin position="47"/>
        <end position="63"/>
    </location>
</feature>
<dbReference type="InterPro" id="IPR019606">
    <property type="entry name" value="GerMN"/>
</dbReference>
<dbReference type="SMART" id="SM00909">
    <property type="entry name" value="Germane"/>
    <property type="match status" value="1"/>
</dbReference>
<protein>
    <recommendedName>
        <fullName evidence="2">GerMN domain-containing protein</fullName>
    </recommendedName>
</protein>
<organism evidence="3">
    <name type="scientific">marine sediment metagenome</name>
    <dbReference type="NCBI Taxonomy" id="412755"/>
    <lineage>
        <taxon>unclassified sequences</taxon>
        <taxon>metagenomes</taxon>
        <taxon>ecological metagenomes</taxon>
    </lineage>
</organism>
<feature type="domain" description="GerMN" evidence="2">
    <location>
        <begin position="92"/>
        <end position="180"/>
    </location>
</feature>
<gene>
    <name evidence="3" type="ORF">LCGC14_1370160</name>
</gene>
<name>A0A0F9K5Q9_9ZZZZ</name>
<feature type="region of interest" description="Disordered" evidence="1">
    <location>
        <begin position="31"/>
        <end position="63"/>
    </location>
</feature>
<feature type="compositionally biased region" description="Polar residues" evidence="1">
    <location>
        <begin position="33"/>
        <end position="45"/>
    </location>
</feature>
<evidence type="ECO:0000313" key="3">
    <source>
        <dbReference type="EMBL" id="KKM77429.1"/>
    </source>
</evidence>
<comment type="caution">
    <text evidence="3">The sequence shown here is derived from an EMBL/GenBank/DDBJ whole genome shotgun (WGS) entry which is preliminary data.</text>
</comment>